<dbReference type="Proteomes" id="UP000305939">
    <property type="component" value="Unassembled WGS sequence"/>
</dbReference>
<organism evidence="3 4">
    <name type="scientific">Robertkochia marina</name>
    <dbReference type="NCBI Taxonomy" id="1227945"/>
    <lineage>
        <taxon>Bacteria</taxon>
        <taxon>Pseudomonadati</taxon>
        <taxon>Bacteroidota</taxon>
        <taxon>Flavobacteriia</taxon>
        <taxon>Flavobacteriales</taxon>
        <taxon>Flavobacteriaceae</taxon>
        <taxon>Robertkochia</taxon>
    </lineage>
</organism>
<dbReference type="EMBL" id="SSMC01000004">
    <property type="protein sequence ID" value="THD65683.1"/>
    <property type="molecule type" value="Genomic_DNA"/>
</dbReference>
<name>A0A4S3LZA0_9FLAO</name>
<dbReference type="GO" id="GO:0000160">
    <property type="term" value="P:phosphorelay signal transduction system"/>
    <property type="evidence" value="ECO:0007669"/>
    <property type="project" value="InterPro"/>
</dbReference>
<keyword evidence="1" id="KW-0597">Phosphoprotein</keyword>
<evidence type="ECO:0000259" key="2">
    <source>
        <dbReference type="PROSITE" id="PS50894"/>
    </source>
</evidence>
<dbReference type="InterPro" id="IPR008207">
    <property type="entry name" value="Sig_transdc_His_kin_Hpt_dom"/>
</dbReference>
<dbReference type="AlphaFoldDB" id="A0A4S3LZA0"/>
<dbReference type="InterPro" id="IPR036641">
    <property type="entry name" value="HPT_dom_sf"/>
</dbReference>
<evidence type="ECO:0000313" key="3">
    <source>
        <dbReference type="EMBL" id="THD65683.1"/>
    </source>
</evidence>
<dbReference type="PROSITE" id="PS50894">
    <property type="entry name" value="HPT"/>
    <property type="match status" value="1"/>
</dbReference>
<evidence type="ECO:0000256" key="1">
    <source>
        <dbReference type="PROSITE-ProRule" id="PRU00110"/>
    </source>
</evidence>
<proteinExistence type="predicted"/>
<dbReference type="Pfam" id="PF01627">
    <property type="entry name" value="Hpt"/>
    <property type="match status" value="1"/>
</dbReference>
<dbReference type="GO" id="GO:0004672">
    <property type="term" value="F:protein kinase activity"/>
    <property type="evidence" value="ECO:0007669"/>
    <property type="project" value="UniProtKB-ARBA"/>
</dbReference>
<keyword evidence="4" id="KW-1185">Reference proteome</keyword>
<sequence>MSYNLDKLNELSGGDKDFNVSIIEVFLAETPADMDQLEEAVEAKDYEKIYQHAHKIKPNADLLGMNEALEAVLTIEGHARGDQDIASIVSLTSKVREELDKAYPYFRDYIQ</sequence>
<dbReference type="SUPFAM" id="SSF47226">
    <property type="entry name" value="Histidine-containing phosphotransfer domain, HPT domain"/>
    <property type="match status" value="1"/>
</dbReference>
<gene>
    <name evidence="3" type="ORF">E7Z59_13910</name>
</gene>
<comment type="caution">
    <text evidence="3">The sequence shown here is derived from an EMBL/GenBank/DDBJ whole genome shotgun (WGS) entry which is preliminary data.</text>
</comment>
<evidence type="ECO:0000313" key="4">
    <source>
        <dbReference type="Proteomes" id="UP000305939"/>
    </source>
</evidence>
<reference evidence="3 4" key="1">
    <citation type="submission" date="2019-04" db="EMBL/GenBank/DDBJ databases">
        <title>Draft genome sequence of Robertkochia marina CC-AMO-30D.</title>
        <authorList>
            <person name="Hameed A."/>
            <person name="Lin S.-Y."/>
            <person name="Shahina M."/>
            <person name="Lai W.-A."/>
            <person name="Young C.-C."/>
        </authorList>
    </citation>
    <scope>NUCLEOTIDE SEQUENCE [LARGE SCALE GENOMIC DNA]</scope>
    <source>
        <strain evidence="3 4">CC-AMO-30D</strain>
    </source>
</reference>
<dbReference type="Gene3D" id="1.20.120.160">
    <property type="entry name" value="HPT domain"/>
    <property type="match status" value="1"/>
</dbReference>
<feature type="modified residue" description="Phosphohistidine" evidence="1">
    <location>
        <position position="54"/>
    </location>
</feature>
<feature type="domain" description="HPt" evidence="2">
    <location>
        <begin position="15"/>
        <end position="109"/>
    </location>
</feature>
<protein>
    <submittedName>
        <fullName evidence="3">Hpt domain-containing protein</fullName>
    </submittedName>
</protein>
<dbReference type="OrthoDB" id="7478530at2"/>
<accession>A0A4S3LZA0</accession>
<dbReference type="RefSeq" id="WP_136336967.1">
    <property type="nucleotide sequence ID" value="NZ_QXMP01000002.1"/>
</dbReference>